<dbReference type="Gene3D" id="3.40.50.720">
    <property type="entry name" value="NAD(P)-binding Rossmann-like Domain"/>
    <property type="match status" value="1"/>
</dbReference>
<dbReference type="PANTHER" id="PTHR43008">
    <property type="entry name" value="BENZIL REDUCTASE"/>
    <property type="match status" value="1"/>
</dbReference>
<protein>
    <recommendedName>
        <fullName evidence="5">Short-chain dehydrogenase/reductase SDR</fullName>
    </recommendedName>
</protein>
<dbReference type="Pfam" id="PF00106">
    <property type="entry name" value="adh_short"/>
    <property type="match status" value="1"/>
</dbReference>
<keyword evidence="4" id="KW-1185">Reference proteome</keyword>
<dbReference type="InterPro" id="IPR002347">
    <property type="entry name" value="SDR_fam"/>
</dbReference>
<dbReference type="AlphaFoldDB" id="A0A9W9GCX4"/>
<dbReference type="InterPro" id="IPR036291">
    <property type="entry name" value="NAD(P)-bd_dom_sf"/>
</dbReference>
<evidence type="ECO:0008006" key="5">
    <source>
        <dbReference type="Google" id="ProtNLM"/>
    </source>
</evidence>
<accession>A0A9W9GCX4</accession>
<proteinExistence type="inferred from homology"/>
<organism evidence="3 4">
    <name type="scientific">Penicillium angulare</name>
    <dbReference type="NCBI Taxonomy" id="116970"/>
    <lineage>
        <taxon>Eukaryota</taxon>
        <taxon>Fungi</taxon>
        <taxon>Dikarya</taxon>
        <taxon>Ascomycota</taxon>
        <taxon>Pezizomycotina</taxon>
        <taxon>Eurotiomycetes</taxon>
        <taxon>Eurotiomycetidae</taxon>
        <taxon>Eurotiales</taxon>
        <taxon>Aspergillaceae</taxon>
        <taxon>Penicillium</taxon>
    </lineage>
</organism>
<name>A0A9W9GCX4_9EURO</name>
<gene>
    <name evidence="3" type="ORF">N7456_000398</name>
</gene>
<sequence length="258" mass="27909">MNAEIIVFITGAKRGLGFETAKKLLVEKRYHVIVGSRNAADGVTAVKTLQGRPDTRGRVSNVTIDVTEDSSVEAARSHIESAFGRLDILVHHAVIYKFHPLSPESPLVEIDDLRDSFETNVVGVARVTEALLPLLRRSNSRPRLVFVSSSMASLMHNGEADSPHGGTHAPEYRASKAAFNMLLVQYRMFARDITGIGVDPRFCSTDVTGDTAATRKMGAAEPEVGARVITSVVKGEKDDVPGRVGCEKPSTLKSRTIG</sequence>
<dbReference type="SUPFAM" id="SSF51735">
    <property type="entry name" value="NAD(P)-binding Rossmann-fold domains"/>
    <property type="match status" value="1"/>
</dbReference>
<dbReference type="GO" id="GO:0050664">
    <property type="term" value="F:oxidoreductase activity, acting on NAD(P)H, oxygen as acceptor"/>
    <property type="evidence" value="ECO:0007669"/>
    <property type="project" value="TreeGrafter"/>
</dbReference>
<evidence type="ECO:0000256" key="1">
    <source>
        <dbReference type="ARBA" id="ARBA00006484"/>
    </source>
</evidence>
<evidence type="ECO:0000313" key="4">
    <source>
        <dbReference type="Proteomes" id="UP001149165"/>
    </source>
</evidence>
<reference evidence="3" key="2">
    <citation type="journal article" date="2023" name="IMA Fungus">
        <title>Comparative genomic study of the Penicillium genus elucidates a diverse pangenome and 15 lateral gene transfer events.</title>
        <authorList>
            <person name="Petersen C."/>
            <person name="Sorensen T."/>
            <person name="Nielsen M.R."/>
            <person name="Sondergaard T.E."/>
            <person name="Sorensen J.L."/>
            <person name="Fitzpatrick D.A."/>
            <person name="Frisvad J.C."/>
            <person name="Nielsen K.L."/>
        </authorList>
    </citation>
    <scope>NUCLEOTIDE SEQUENCE</scope>
    <source>
        <strain evidence="3">IBT 30069</strain>
    </source>
</reference>
<comment type="similarity">
    <text evidence="1">Belongs to the short-chain dehydrogenases/reductases (SDR) family.</text>
</comment>
<dbReference type="OrthoDB" id="1933717at2759"/>
<evidence type="ECO:0000256" key="2">
    <source>
        <dbReference type="ARBA" id="ARBA00023002"/>
    </source>
</evidence>
<dbReference type="PRINTS" id="PR00081">
    <property type="entry name" value="GDHRDH"/>
</dbReference>
<reference evidence="3" key="1">
    <citation type="submission" date="2022-11" db="EMBL/GenBank/DDBJ databases">
        <authorList>
            <person name="Petersen C."/>
        </authorList>
    </citation>
    <scope>NUCLEOTIDE SEQUENCE</scope>
    <source>
        <strain evidence="3">IBT 30069</strain>
    </source>
</reference>
<dbReference type="GO" id="GO:0016616">
    <property type="term" value="F:oxidoreductase activity, acting on the CH-OH group of donors, NAD or NADP as acceptor"/>
    <property type="evidence" value="ECO:0007669"/>
    <property type="project" value="UniProtKB-ARBA"/>
</dbReference>
<comment type="caution">
    <text evidence="3">The sequence shown here is derived from an EMBL/GenBank/DDBJ whole genome shotgun (WGS) entry which is preliminary data.</text>
</comment>
<evidence type="ECO:0000313" key="3">
    <source>
        <dbReference type="EMBL" id="KAJ5116050.1"/>
    </source>
</evidence>
<dbReference type="PANTHER" id="PTHR43008:SF8">
    <property type="entry name" value="BENZIL REDUCTASE ((S)-BENZOIN FORMING) IRC24"/>
    <property type="match status" value="1"/>
</dbReference>
<dbReference type="EMBL" id="JAPQKH010000001">
    <property type="protein sequence ID" value="KAJ5116050.1"/>
    <property type="molecule type" value="Genomic_DNA"/>
</dbReference>
<dbReference type="Proteomes" id="UP001149165">
    <property type="component" value="Unassembled WGS sequence"/>
</dbReference>
<keyword evidence="2" id="KW-0560">Oxidoreductase</keyword>